<evidence type="ECO:0000313" key="6">
    <source>
        <dbReference type="Proteomes" id="UP000597444"/>
    </source>
</evidence>
<dbReference type="EMBL" id="BNJK01000001">
    <property type="protein sequence ID" value="GHO94386.1"/>
    <property type="molecule type" value="Genomic_DNA"/>
</dbReference>
<keyword evidence="2" id="KW-0238">DNA-binding</keyword>
<dbReference type="PANTHER" id="PTHR44688:SF16">
    <property type="entry name" value="DNA-BINDING TRANSCRIPTIONAL ACTIVATOR DEVR_DOSR"/>
    <property type="match status" value="1"/>
</dbReference>
<evidence type="ECO:0000256" key="1">
    <source>
        <dbReference type="ARBA" id="ARBA00023015"/>
    </source>
</evidence>
<dbReference type="AlphaFoldDB" id="A0A8J3IS98"/>
<reference evidence="5" key="1">
    <citation type="submission" date="2020-10" db="EMBL/GenBank/DDBJ databases">
        <title>Taxonomic study of unclassified bacteria belonging to the class Ktedonobacteria.</title>
        <authorList>
            <person name="Yabe S."/>
            <person name="Wang C.M."/>
            <person name="Zheng Y."/>
            <person name="Sakai Y."/>
            <person name="Cavaletti L."/>
            <person name="Monciardini P."/>
            <person name="Donadio S."/>
        </authorList>
    </citation>
    <scope>NUCLEOTIDE SEQUENCE</scope>
    <source>
        <strain evidence="5">ID150040</strain>
    </source>
</reference>
<dbReference type="InterPro" id="IPR059106">
    <property type="entry name" value="WHD_MalT"/>
</dbReference>
<dbReference type="InterPro" id="IPR036388">
    <property type="entry name" value="WH-like_DNA-bd_sf"/>
</dbReference>
<dbReference type="InterPro" id="IPR011990">
    <property type="entry name" value="TPR-like_helical_dom_sf"/>
</dbReference>
<evidence type="ECO:0000259" key="4">
    <source>
        <dbReference type="PROSITE" id="PS50043"/>
    </source>
</evidence>
<sequence>MPKAATCVLVWSVEHKSYELHEQGCRETALLSGDDECWQRWLVTHTSFSFQGRSGQINLLKETRKNKGEGYWYAYRRHGKRVIKRYVGRSVDLSLARLETIAQACNDGIVPDDVQSQQRPLLAPKLRLPHLHSSLIRRSRLLAKLDAGLDNKLLLLSAPAGSGKTTLVRQWVEEYLQQEDQLQVAWVSLDAGDNDPVRFWRYVFTACEIIHEAISKQALTLLTPLPQPTLSSVLEIALTTFLNALTHAATPGILILEDYHVITSSRVHETVAFLLDHLPPTFHLLIISRHDPPLPLARLLASGDLCSVQAADLRFSQEETALFFQQALVRSLSPQMFSHIEARLQGWAAGLRLFALLLQDQVGDALPGALTVNPRSILDYFVSEVLHVQPQPLQHFLLQTSVLSRLTGSLCDAVTERRDSAVLLDALEHGNLFLELLDGPGQWYRYHALFAEAMQLEAQQRLGKTRLQEVSRRASSWYEQHGMLAEAIEAAFQAADETRAADLIERFIDAQIFHLIPEMQTLRHWLEQISMDVMQQHPMLCLSYAVVLLWSVYPDLQPPATLLAQGEALLRLAEASWCAEGNSGGVAQINSFRSVIAMQQGKEDLAVSYASSALAGLSNKDQAWRGICLNIVGGGELLAGRLYMARQRLLEARELWQQTCHIHAIRSNMLGLGAVCLELGELHLAAEYLRQVLTEAREVGDRDDIAPALLALAQLFYEWNDLSAAEQAADEAHTIGSHLRNQTYQVQAMLLLVRIWHVQGQSVRAQQRLAALLAQLLPEREPRLYHAVLTCQARLLLMQEEFAAAQRCVTVLEQLNQDEPERERVALLAARLLLTGEKAQEALEILSPVVASANENGRICTLLEAQLLMMCAYTGLKQAGVARRILQAILPVARREGYLRLFLDEGDVLAILLRSHVAHLRGKSHPYLQKLLSAFAPGGEGASLLPQPLSAQEQRVLRLLVEGRTNQEIALELVVSINTVKAHVKNLYRKLNVSHRLEASVVAQRLHLL</sequence>
<dbReference type="RefSeq" id="WP_220205129.1">
    <property type="nucleotide sequence ID" value="NZ_BNJK01000001.1"/>
</dbReference>
<gene>
    <name evidence="5" type="primary">malT_8</name>
    <name evidence="5" type="ORF">KSF_044340</name>
</gene>
<protein>
    <submittedName>
        <fullName evidence="5">Helix-turn-helix transcriptional regulator</fullName>
    </submittedName>
</protein>
<dbReference type="SMART" id="SM00421">
    <property type="entry name" value="HTH_LUXR"/>
    <property type="match status" value="1"/>
</dbReference>
<dbReference type="Gene3D" id="3.40.50.300">
    <property type="entry name" value="P-loop containing nucleotide triphosphate hydrolases"/>
    <property type="match status" value="1"/>
</dbReference>
<dbReference type="InterPro" id="IPR041617">
    <property type="entry name" value="TPR_MalT"/>
</dbReference>
<dbReference type="Pfam" id="PF17874">
    <property type="entry name" value="TPR_MalT"/>
    <property type="match status" value="1"/>
</dbReference>
<dbReference type="CDD" id="cd06170">
    <property type="entry name" value="LuxR_C_like"/>
    <property type="match status" value="1"/>
</dbReference>
<keyword evidence="1" id="KW-0805">Transcription regulation</keyword>
<dbReference type="Gene3D" id="1.25.40.10">
    <property type="entry name" value="Tetratricopeptide repeat domain"/>
    <property type="match status" value="1"/>
</dbReference>
<accession>A0A8J3IS98</accession>
<dbReference type="PROSITE" id="PS00622">
    <property type="entry name" value="HTH_LUXR_1"/>
    <property type="match status" value="1"/>
</dbReference>
<evidence type="ECO:0000256" key="2">
    <source>
        <dbReference type="ARBA" id="ARBA00023125"/>
    </source>
</evidence>
<proteinExistence type="predicted"/>
<dbReference type="InterPro" id="IPR000792">
    <property type="entry name" value="Tscrpt_reg_LuxR_C"/>
</dbReference>
<dbReference type="SUPFAM" id="SSF46894">
    <property type="entry name" value="C-terminal effector domain of the bipartite response regulators"/>
    <property type="match status" value="1"/>
</dbReference>
<dbReference type="Pfam" id="PF13191">
    <property type="entry name" value="AAA_16"/>
    <property type="match status" value="1"/>
</dbReference>
<dbReference type="Gene3D" id="1.10.10.10">
    <property type="entry name" value="Winged helix-like DNA-binding domain superfamily/Winged helix DNA-binding domain"/>
    <property type="match status" value="1"/>
</dbReference>
<organism evidence="5 6">
    <name type="scientific">Reticulibacter mediterranei</name>
    <dbReference type="NCBI Taxonomy" id="2778369"/>
    <lineage>
        <taxon>Bacteria</taxon>
        <taxon>Bacillati</taxon>
        <taxon>Chloroflexota</taxon>
        <taxon>Ktedonobacteria</taxon>
        <taxon>Ktedonobacterales</taxon>
        <taxon>Reticulibacteraceae</taxon>
        <taxon>Reticulibacter</taxon>
    </lineage>
</organism>
<dbReference type="Pfam" id="PF25873">
    <property type="entry name" value="WHD_MalT"/>
    <property type="match status" value="1"/>
</dbReference>
<dbReference type="InterPro" id="IPR016032">
    <property type="entry name" value="Sig_transdc_resp-reg_C-effctor"/>
</dbReference>
<dbReference type="PRINTS" id="PR00038">
    <property type="entry name" value="HTHLUXR"/>
</dbReference>
<dbReference type="GO" id="GO:0003677">
    <property type="term" value="F:DNA binding"/>
    <property type="evidence" value="ECO:0007669"/>
    <property type="project" value="UniProtKB-KW"/>
</dbReference>
<evidence type="ECO:0000313" key="5">
    <source>
        <dbReference type="EMBL" id="GHO94386.1"/>
    </source>
</evidence>
<comment type="caution">
    <text evidence="5">The sequence shown here is derived from an EMBL/GenBank/DDBJ whole genome shotgun (WGS) entry which is preliminary data.</text>
</comment>
<feature type="domain" description="HTH luxR-type" evidence="4">
    <location>
        <begin position="942"/>
        <end position="1007"/>
    </location>
</feature>
<dbReference type="Pfam" id="PF00196">
    <property type="entry name" value="GerE"/>
    <property type="match status" value="1"/>
</dbReference>
<evidence type="ECO:0000256" key="3">
    <source>
        <dbReference type="ARBA" id="ARBA00023163"/>
    </source>
</evidence>
<dbReference type="GO" id="GO:0006355">
    <property type="term" value="P:regulation of DNA-templated transcription"/>
    <property type="evidence" value="ECO:0007669"/>
    <property type="project" value="InterPro"/>
</dbReference>
<keyword evidence="3" id="KW-0804">Transcription</keyword>
<dbReference type="InterPro" id="IPR027417">
    <property type="entry name" value="P-loop_NTPase"/>
</dbReference>
<dbReference type="InterPro" id="IPR041664">
    <property type="entry name" value="AAA_16"/>
</dbReference>
<keyword evidence="6" id="KW-1185">Reference proteome</keyword>
<dbReference type="Proteomes" id="UP000597444">
    <property type="component" value="Unassembled WGS sequence"/>
</dbReference>
<dbReference type="PANTHER" id="PTHR44688">
    <property type="entry name" value="DNA-BINDING TRANSCRIPTIONAL ACTIVATOR DEVR_DOSR"/>
    <property type="match status" value="1"/>
</dbReference>
<name>A0A8J3IS98_9CHLR</name>
<dbReference type="SUPFAM" id="SSF48452">
    <property type="entry name" value="TPR-like"/>
    <property type="match status" value="1"/>
</dbReference>
<dbReference type="PROSITE" id="PS50043">
    <property type="entry name" value="HTH_LUXR_2"/>
    <property type="match status" value="1"/>
</dbReference>
<dbReference type="SUPFAM" id="SSF52540">
    <property type="entry name" value="P-loop containing nucleoside triphosphate hydrolases"/>
    <property type="match status" value="1"/>
</dbReference>